<accession>A0AAJ1HUX0</accession>
<dbReference type="EMBL" id="JAQONE010000003">
    <property type="protein sequence ID" value="MDC2828930.1"/>
    <property type="molecule type" value="Genomic_DNA"/>
</dbReference>
<dbReference type="Pfam" id="PF05866">
    <property type="entry name" value="RusA"/>
    <property type="match status" value="1"/>
</dbReference>
<name>A0AAJ1HUX0_LIMMU</name>
<dbReference type="GO" id="GO:0006281">
    <property type="term" value="P:DNA repair"/>
    <property type="evidence" value="ECO:0007669"/>
    <property type="project" value="InterPro"/>
</dbReference>
<dbReference type="InterPro" id="IPR036614">
    <property type="entry name" value="RusA-like_sf"/>
</dbReference>
<gene>
    <name evidence="1" type="ORF">PO250_01090</name>
</gene>
<evidence type="ECO:0000313" key="1">
    <source>
        <dbReference type="EMBL" id="MDC2828930.1"/>
    </source>
</evidence>
<dbReference type="Gene3D" id="3.30.1330.70">
    <property type="entry name" value="Holliday junction resolvase RusA"/>
    <property type="match status" value="1"/>
</dbReference>
<comment type="caution">
    <text evidence="1">The sequence shown here is derived from an EMBL/GenBank/DDBJ whole genome shotgun (WGS) entry which is preliminary data.</text>
</comment>
<dbReference type="GO" id="GO:0006310">
    <property type="term" value="P:DNA recombination"/>
    <property type="evidence" value="ECO:0007669"/>
    <property type="project" value="InterPro"/>
</dbReference>
<sequence length="175" mass="20685">MAFKLMIPLEPHTASRPNWGVNGHATMTYMPDGYRKFRNEFNDWFLDYLEQTDSELFKYLTHLHDGRSIRYRYGGRDLLEDDFFGYSVTVICVISRTSKDYRQFPVATRTADIDNYVKAVTDGIFGSEPAKYFKLNDRFIQELHAQKRYTQYGTDEKAHIEVIFKRMENIEGLYS</sequence>
<dbReference type="InterPro" id="IPR008822">
    <property type="entry name" value="Endonuclease_RusA-like"/>
</dbReference>
<proteinExistence type="predicted"/>
<dbReference type="GO" id="GO:0000287">
    <property type="term" value="F:magnesium ion binding"/>
    <property type="evidence" value="ECO:0007669"/>
    <property type="project" value="InterPro"/>
</dbReference>
<dbReference type="AlphaFoldDB" id="A0AAJ1HUX0"/>
<organism evidence="1 2">
    <name type="scientific">Limosilactobacillus mucosae</name>
    <name type="common">Lactobacillus mucosae</name>
    <dbReference type="NCBI Taxonomy" id="97478"/>
    <lineage>
        <taxon>Bacteria</taxon>
        <taxon>Bacillati</taxon>
        <taxon>Bacillota</taxon>
        <taxon>Bacilli</taxon>
        <taxon>Lactobacillales</taxon>
        <taxon>Lactobacillaceae</taxon>
        <taxon>Limosilactobacillus</taxon>
    </lineage>
</organism>
<dbReference type="RefSeq" id="WP_272225662.1">
    <property type="nucleotide sequence ID" value="NZ_JAQONE010000003.1"/>
</dbReference>
<dbReference type="SUPFAM" id="SSF103084">
    <property type="entry name" value="Holliday junction resolvase RusA"/>
    <property type="match status" value="1"/>
</dbReference>
<protein>
    <submittedName>
        <fullName evidence="1">RusA family crossover junction endodeoxyribonuclease</fullName>
    </submittedName>
</protein>
<reference evidence="1" key="1">
    <citation type="submission" date="2023-01" db="EMBL/GenBank/DDBJ databases">
        <title>Genome analysis of 13 Lactobacillus isolated from gut of wild boar.</title>
        <authorList>
            <person name="Papp P."/>
            <person name="Libisch B."/>
            <person name="Nagy T."/>
            <person name="Olasz F."/>
        </authorList>
    </citation>
    <scope>NUCLEOTIDE SEQUENCE</scope>
    <source>
        <strain evidence="1">F146</strain>
    </source>
</reference>
<dbReference type="Proteomes" id="UP001220670">
    <property type="component" value="Unassembled WGS sequence"/>
</dbReference>
<evidence type="ECO:0000313" key="2">
    <source>
        <dbReference type="Proteomes" id="UP001220670"/>
    </source>
</evidence>